<dbReference type="EMBL" id="JAFFHA010000001">
    <property type="protein sequence ID" value="KAK4659625.1"/>
    <property type="molecule type" value="Genomic_DNA"/>
</dbReference>
<evidence type="ECO:0008006" key="3">
    <source>
        <dbReference type="Google" id="ProtNLM"/>
    </source>
</evidence>
<evidence type="ECO:0000313" key="1">
    <source>
        <dbReference type="EMBL" id="KAK4659625.1"/>
    </source>
</evidence>
<dbReference type="GeneID" id="87905523"/>
<name>A0ABR0GV34_9PEZI</name>
<protein>
    <recommendedName>
        <fullName evidence="3">Secreted protein</fullName>
    </recommendedName>
</protein>
<organism evidence="1 2">
    <name type="scientific">Podospora pseudocomata</name>
    <dbReference type="NCBI Taxonomy" id="2093779"/>
    <lineage>
        <taxon>Eukaryota</taxon>
        <taxon>Fungi</taxon>
        <taxon>Dikarya</taxon>
        <taxon>Ascomycota</taxon>
        <taxon>Pezizomycotina</taxon>
        <taxon>Sordariomycetes</taxon>
        <taxon>Sordariomycetidae</taxon>
        <taxon>Sordariales</taxon>
        <taxon>Podosporaceae</taxon>
        <taxon>Podospora</taxon>
    </lineage>
</organism>
<dbReference type="Proteomes" id="UP001323405">
    <property type="component" value="Unassembled WGS sequence"/>
</dbReference>
<keyword evidence="2" id="KW-1185">Reference proteome</keyword>
<evidence type="ECO:0000313" key="2">
    <source>
        <dbReference type="Proteomes" id="UP001323405"/>
    </source>
</evidence>
<gene>
    <name evidence="1" type="ORF">QC762_111976</name>
</gene>
<accession>A0ABR0GV34</accession>
<comment type="caution">
    <text evidence="1">The sequence shown here is derived from an EMBL/GenBank/DDBJ whole genome shotgun (WGS) entry which is preliminary data.</text>
</comment>
<reference evidence="1 2" key="1">
    <citation type="journal article" date="2023" name="bioRxiv">
        <title>High-quality genome assemblies of four members of thePodospora anserinaspecies complex.</title>
        <authorList>
            <person name="Ament-Velasquez S.L."/>
            <person name="Vogan A.A."/>
            <person name="Wallerman O."/>
            <person name="Hartmann F."/>
            <person name="Gautier V."/>
            <person name="Silar P."/>
            <person name="Giraud T."/>
            <person name="Johannesson H."/>
        </authorList>
    </citation>
    <scope>NUCLEOTIDE SEQUENCE [LARGE SCALE GENOMIC DNA]</scope>
    <source>
        <strain evidence="1 2">CBS 415.72m</strain>
    </source>
</reference>
<proteinExistence type="predicted"/>
<dbReference type="RefSeq" id="XP_062748595.1">
    <property type="nucleotide sequence ID" value="XM_062885616.1"/>
</dbReference>
<sequence>MPLLRMAWFPPCLIVSSTSSLIAAFQLSPLLHFRLQLSRVFCVFLCVAYNQQLHTADITHFSRLHRWIPFVFWDLFFRFVRPLTVGFWGPIDQKKAASNSRKRGLMESSG</sequence>